<comment type="caution">
    <text evidence="1">The sequence shown here is derived from an EMBL/GenBank/DDBJ whole genome shotgun (WGS) entry which is preliminary data.</text>
</comment>
<dbReference type="AlphaFoldDB" id="A0A2W1FB85"/>
<organism evidence="1 2">
    <name type="scientific">Pyrenophora tritici-repentis</name>
    <dbReference type="NCBI Taxonomy" id="45151"/>
    <lineage>
        <taxon>Eukaryota</taxon>
        <taxon>Fungi</taxon>
        <taxon>Dikarya</taxon>
        <taxon>Ascomycota</taxon>
        <taxon>Pezizomycotina</taxon>
        <taxon>Dothideomycetes</taxon>
        <taxon>Pleosporomycetidae</taxon>
        <taxon>Pleosporales</taxon>
        <taxon>Pleosporineae</taxon>
        <taxon>Pleosporaceae</taxon>
        <taxon>Pyrenophora</taxon>
    </lineage>
</organism>
<keyword evidence="2" id="KW-1185">Reference proteome</keyword>
<evidence type="ECO:0000313" key="1">
    <source>
        <dbReference type="EMBL" id="KAI1516387.1"/>
    </source>
</evidence>
<gene>
    <name evidence="1" type="ORF">Ptr86124_004924</name>
</gene>
<accession>A0A2W1FB85</accession>
<evidence type="ECO:0000313" key="2">
    <source>
        <dbReference type="Proteomes" id="UP000249757"/>
    </source>
</evidence>
<reference evidence="2" key="1">
    <citation type="journal article" date="2022" name="Microb. Genom.">
        <title>A global pangenome for the wheat fungal pathogen Pyrenophora tritici-repentis and prediction of effector protein structural homology.</title>
        <authorList>
            <person name="Moolhuijzen P.M."/>
            <person name="See P.T."/>
            <person name="Shi G."/>
            <person name="Powell H.R."/>
            <person name="Cockram J."/>
            <person name="Jorgensen L.N."/>
            <person name="Benslimane H."/>
            <person name="Strelkov S.E."/>
            <person name="Turner J."/>
            <person name="Liu Z."/>
            <person name="Moffat C.S."/>
        </authorList>
    </citation>
    <scope>NUCLEOTIDE SEQUENCE [LARGE SCALE GENOMIC DNA]</scope>
</reference>
<dbReference type="EMBL" id="NRDI02000005">
    <property type="protein sequence ID" value="KAI1516387.1"/>
    <property type="molecule type" value="Genomic_DNA"/>
</dbReference>
<name>A0A2W1FB85_9PLEO</name>
<proteinExistence type="predicted"/>
<dbReference type="Proteomes" id="UP000249757">
    <property type="component" value="Unassembled WGS sequence"/>
</dbReference>
<protein>
    <submittedName>
        <fullName evidence="1">Uncharacterized protein</fullName>
    </submittedName>
</protein>
<sequence length="233" mass="25106">MASESNPAGPTTGFTFVSAPNELKFLDWQATYRFTFGGENSMNGLPSGYVPPPAGAMNPPFTPFPGATQLPPLIPRGPPSSGFMGAPPPRPMGPPPPRPATGIRPSFMGTNTAPSITTPAPQVPPAPLLYNSPAAAEVAQHARNLQWPPRGNDPTFPRTDRERVQYVQRLVTAMKDITSARDLPSGTAFKKRWLNSQSQGHYGYPLESFELASWGILKATERLHTYGLASLNI</sequence>